<protein>
    <submittedName>
        <fullName evidence="3">tRNA (Adenosine(37)-N6)-threonylcarbamoyltransferase complex dimerization subunit type 1 TsaB</fullName>
    </submittedName>
</protein>
<evidence type="ECO:0000313" key="4">
    <source>
        <dbReference type="Proteomes" id="UP001500051"/>
    </source>
</evidence>
<evidence type="ECO:0000256" key="1">
    <source>
        <dbReference type="SAM" id="MobiDB-lite"/>
    </source>
</evidence>
<comment type="caution">
    <text evidence="3">The sequence shown here is derived from an EMBL/GenBank/DDBJ whole genome shotgun (WGS) entry which is preliminary data.</text>
</comment>
<reference evidence="4" key="1">
    <citation type="journal article" date="2019" name="Int. J. Syst. Evol. Microbiol.">
        <title>The Global Catalogue of Microorganisms (GCM) 10K type strain sequencing project: providing services to taxonomists for standard genome sequencing and annotation.</title>
        <authorList>
            <consortium name="The Broad Institute Genomics Platform"/>
            <consortium name="The Broad Institute Genome Sequencing Center for Infectious Disease"/>
            <person name="Wu L."/>
            <person name="Ma J."/>
        </authorList>
    </citation>
    <scope>NUCLEOTIDE SEQUENCE [LARGE SCALE GENOMIC DNA]</scope>
    <source>
        <strain evidence="4">JCM 16548</strain>
    </source>
</reference>
<name>A0ABP7CME4_9ACTN</name>
<dbReference type="Pfam" id="PF00814">
    <property type="entry name" value="TsaD"/>
    <property type="match status" value="1"/>
</dbReference>
<dbReference type="Proteomes" id="UP001500051">
    <property type="component" value="Unassembled WGS sequence"/>
</dbReference>
<evidence type="ECO:0000259" key="2">
    <source>
        <dbReference type="Pfam" id="PF00814"/>
    </source>
</evidence>
<dbReference type="InterPro" id="IPR000905">
    <property type="entry name" value="Gcp-like_dom"/>
</dbReference>
<sequence>MPETPVPETPVPETPVPETTSQPEHTPHRIVLGIDTATVVCVGLAVDGRIVGLGQVADRMAHVEQLTPLIRQVCREAGISATELTDVVVGLGPGPYTGLRVGIVTARVLAEIAGARLRGVCTLDVIAASYAAADAGGEFVVVTDARRKEVYWARYAVDGTRLEGPSVSPADDVPRLPTVGPGTLLYQDRLQVAAGPTALDPATLATVGPRLSDAGVEPLYLRRPDAAEPGRRKSVLVRRGRG</sequence>
<feature type="region of interest" description="Disordered" evidence="1">
    <location>
        <begin position="1"/>
        <end position="27"/>
    </location>
</feature>
<dbReference type="EMBL" id="BAAAYX010000002">
    <property type="protein sequence ID" value="GAA3691363.1"/>
    <property type="molecule type" value="Genomic_DNA"/>
</dbReference>
<dbReference type="InterPro" id="IPR043129">
    <property type="entry name" value="ATPase_NBD"/>
</dbReference>
<feature type="compositionally biased region" description="Pro residues" evidence="1">
    <location>
        <begin position="1"/>
        <end position="15"/>
    </location>
</feature>
<evidence type="ECO:0000313" key="3">
    <source>
        <dbReference type="EMBL" id="GAA3691363.1"/>
    </source>
</evidence>
<keyword evidence="4" id="KW-1185">Reference proteome</keyword>
<dbReference type="NCBIfam" id="TIGR03725">
    <property type="entry name" value="T6A_YeaZ"/>
    <property type="match status" value="1"/>
</dbReference>
<dbReference type="Gene3D" id="3.30.420.40">
    <property type="match status" value="2"/>
</dbReference>
<dbReference type="InterPro" id="IPR022496">
    <property type="entry name" value="T6A_TsaB"/>
</dbReference>
<gene>
    <name evidence="3" type="primary">tsaB</name>
    <name evidence="3" type="ORF">GCM10022204_03130</name>
</gene>
<dbReference type="SUPFAM" id="SSF53067">
    <property type="entry name" value="Actin-like ATPase domain"/>
    <property type="match status" value="2"/>
</dbReference>
<accession>A0ABP7CME4</accession>
<organism evidence="3 4">
    <name type="scientific">Microlunatus aurantiacus</name>
    <dbReference type="NCBI Taxonomy" id="446786"/>
    <lineage>
        <taxon>Bacteria</taxon>
        <taxon>Bacillati</taxon>
        <taxon>Actinomycetota</taxon>
        <taxon>Actinomycetes</taxon>
        <taxon>Propionibacteriales</taxon>
        <taxon>Propionibacteriaceae</taxon>
        <taxon>Microlunatus</taxon>
    </lineage>
</organism>
<proteinExistence type="predicted"/>
<feature type="domain" description="Gcp-like" evidence="2">
    <location>
        <begin position="61"/>
        <end position="164"/>
    </location>
</feature>